<evidence type="ECO:0000313" key="4">
    <source>
        <dbReference type="EMBL" id="ORX59079.1"/>
    </source>
</evidence>
<comment type="subcellular location">
    <subcellularLocation>
        <location evidence="1">Cell envelope</location>
    </subcellularLocation>
</comment>
<dbReference type="SUPFAM" id="SSF52540">
    <property type="entry name" value="P-loop containing nucleoside triphosphate hydrolases"/>
    <property type="match status" value="1"/>
</dbReference>
<evidence type="ECO:0000259" key="3">
    <source>
        <dbReference type="Pfam" id="PF23598"/>
    </source>
</evidence>
<proteinExistence type="predicted"/>
<dbReference type="PANTHER" id="PTHR48059:SF30">
    <property type="entry name" value="OS06G0587000 PROTEIN"/>
    <property type="match status" value="1"/>
</dbReference>
<dbReference type="Proteomes" id="UP000193719">
    <property type="component" value="Unassembled WGS sequence"/>
</dbReference>
<dbReference type="STRING" id="1754191.A0A1Y1VKT1"/>
<reference evidence="4 5" key="2">
    <citation type="submission" date="2016-08" db="EMBL/GenBank/DDBJ databases">
        <title>Pervasive Adenine N6-methylation of Active Genes in Fungi.</title>
        <authorList>
            <consortium name="DOE Joint Genome Institute"/>
            <person name="Mondo S.J."/>
            <person name="Dannebaum R.O."/>
            <person name="Kuo R.C."/>
            <person name="Labutti K."/>
            <person name="Haridas S."/>
            <person name="Kuo A."/>
            <person name="Salamov A."/>
            <person name="Ahrendt S.R."/>
            <person name="Lipzen A."/>
            <person name="Sullivan W."/>
            <person name="Andreopoulos W.B."/>
            <person name="Clum A."/>
            <person name="Lindquist E."/>
            <person name="Daum C."/>
            <person name="Ramamoorthy G.K."/>
            <person name="Gryganskyi A."/>
            <person name="Culley D."/>
            <person name="Magnuson J.K."/>
            <person name="James T.Y."/>
            <person name="O'Malley M.A."/>
            <person name="Stajich J.E."/>
            <person name="Spatafora J.W."/>
            <person name="Visel A."/>
            <person name="Grigoriev I.V."/>
        </authorList>
    </citation>
    <scope>NUCLEOTIDE SEQUENCE [LARGE SCALE GENOMIC DNA]</scope>
    <source>
        <strain evidence="5">finn</strain>
    </source>
</reference>
<comment type="caution">
    <text evidence="4">The sequence shown here is derived from an EMBL/GenBank/DDBJ whole genome shotgun (WGS) entry which is preliminary data.</text>
</comment>
<keyword evidence="2" id="KW-0677">Repeat</keyword>
<organism evidence="4 5">
    <name type="scientific">Piromyces finnis</name>
    <dbReference type="NCBI Taxonomy" id="1754191"/>
    <lineage>
        <taxon>Eukaryota</taxon>
        <taxon>Fungi</taxon>
        <taxon>Fungi incertae sedis</taxon>
        <taxon>Chytridiomycota</taxon>
        <taxon>Chytridiomycota incertae sedis</taxon>
        <taxon>Neocallimastigomycetes</taxon>
        <taxon>Neocallimastigales</taxon>
        <taxon>Neocallimastigaceae</taxon>
        <taxon>Piromyces</taxon>
    </lineage>
</organism>
<evidence type="ECO:0000313" key="5">
    <source>
        <dbReference type="Proteomes" id="UP000193719"/>
    </source>
</evidence>
<dbReference type="Pfam" id="PF23598">
    <property type="entry name" value="LRR_14"/>
    <property type="match status" value="1"/>
</dbReference>
<evidence type="ECO:0000256" key="2">
    <source>
        <dbReference type="ARBA" id="ARBA00022737"/>
    </source>
</evidence>
<feature type="domain" description="Disease resistance R13L4/SHOC-2-like LRR" evidence="3">
    <location>
        <begin position="985"/>
        <end position="1094"/>
    </location>
</feature>
<protein>
    <submittedName>
        <fullName evidence="4">L domain-like protein</fullName>
    </submittedName>
</protein>
<dbReference type="EMBL" id="MCFH01000003">
    <property type="protein sequence ID" value="ORX59079.1"/>
    <property type="molecule type" value="Genomic_DNA"/>
</dbReference>
<dbReference type="InterPro" id="IPR055414">
    <property type="entry name" value="LRR_R13L4/SHOC2-like"/>
</dbReference>
<keyword evidence="5" id="KW-1185">Reference proteome</keyword>
<dbReference type="InterPro" id="IPR032675">
    <property type="entry name" value="LRR_dom_sf"/>
</dbReference>
<dbReference type="SUPFAM" id="SSF52058">
    <property type="entry name" value="L domain-like"/>
    <property type="match status" value="1"/>
</dbReference>
<dbReference type="AlphaFoldDB" id="A0A1Y1VKT1"/>
<dbReference type="PANTHER" id="PTHR48059">
    <property type="entry name" value="POLYGALACTURONASE INHIBITOR 1"/>
    <property type="match status" value="1"/>
</dbReference>
<name>A0A1Y1VKT1_9FUNG</name>
<dbReference type="OrthoDB" id="676979at2759"/>
<dbReference type="InterPro" id="IPR051848">
    <property type="entry name" value="PGIP"/>
</dbReference>
<reference evidence="4 5" key="1">
    <citation type="submission" date="2016-08" db="EMBL/GenBank/DDBJ databases">
        <title>Genomes of anaerobic fungi encode conserved fungal cellulosomes for biomass hydrolysis.</title>
        <authorList>
            <consortium name="DOE Joint Genome Institute"/>
            <person name="Haitjema C.H."/>
            <person name="Gilmore S.P."/>
            <person name="Henske J.K."/>
            <person name="Solomon K.V."/>
            <person name="De Groot R."/>
            <person name="Kuo A."/>
            <person name="Mondo S.J."/>
            <person name="Salamov A.A."/>
            <person name="Labutti K."/>
            <person name="Zhao Z."/>
            <person name="Chiniquy J."/>
            <person name="Barry K."/>
            <person name="Brewer H.M."/>
            <person name="Purvine S.O."/>
            <person name="Wright A.T."/>
            <person name="Boxma B."/>
            <person name="Van Alen T."/>
            <person name="Hackstein J.H."/>
            <person name="Baker S.E."/>
            <person name="Grigoriev I.V."/>
            <person name="O'Malley M.A."/>
        </authorList>
    </citation>
    <scope>NUCLEOTIDE SEQUENCE [LARGE SCALE GENOMIC DNA]</scope>
    <source>
        <strain evidence="5">finn</strain>
    </source>
</reference>
<accession>A0A1Y1VKT1</accession>
<sequence>MDRRNLRYTKLQSVQYNDNSIVENLNIPYRSFIENEKGYELEVSCKLLNSRGRIGGPLHLKLNIINIGGINIENFKIDINAYSSEDNRTPYYDRFVLWIKETLEVGQSIEKDITLQNSYREFDLSYNDLSSLITNSEKDLRSLDYKIPRYNDLLDLTSKTNLQSKTKILDAISSTTGTPYDIIKAEDFDDDSSKEDDSDRLRSSDEFLAVPIETKDNDISFSDVDSLMESKKISNRTKRNMSTDKQYHQIISPIYDNFYCGDDTLVINKKKKMKSIFLTDDFDYLISTLPSIIHIEFKHSDMRPIPCRQYQFKLCSEYFTGDLLVARPGMVIPKDKTPRYSHYNILMLGTCKNGKTSLVNSILTLFNNRVTLMSPYLHKLYHENKSYLLYNIKDLLPESLHVRFYDCPLDSISAFSNSQYSYNNLDLVLNGNFPYGFLINSTNVDLIGKVTDDKLHKRLSYNNLNSSVYSLTKLYGNEMSELKSRPLSTNSPLLSYRTKLKDSTSNLSNKNSLSKIHVVILSISYTIVDSLEEFKLYVKLFKYITQLNIPVVIALTNTDQLSQEKIEEYVTTINNSFRSYHVYPISNYTLSNNKLKSFERDRNVLRLLSNSIYLAHNFIFKEFNEENIKKANYIKNKSCFDLDSQVNYECQSMMFESIVKKTNDTTLCATDDSSKYRLDGLVPFMGEESLNVIDMTKYSKDQINSLHEDIKYDGTIFENITHYDISGEEEIDVILAFDAACIVDQEMLDYVKYIGLSITSQYPSNINIGGFLFGEKMQNISNVTYNKLLFENRIVALDQKENRHSADGDTLYRTLNHCKTLLDAQYKLSNRQQLWIFISECSNDNYYQNQIKKLAETLRGNKYNAEIYCFYLRNSIDDDPFEKFLQSFADLVVIFNDISSMYNYLTPPTTSYNNMLNPKLYLKNLLRNKLTGYIPYNIGDLTSITSINLNVNLLSSFIPSTIGNLINLTELQLSFNKLIGPIPNAIGNLRKLKVLKLNNNCLNGPLPDSIGKLTSLRVLKLGNNKLRGTIPYSIEGLTNLVELHLNDNYFSGGLPESIISIKSLTTLFLQNNENLSGEIYEQNNTTLSLRKINVYGTKIKNNLYI</sequence>
<gene>
    <name evidence="4" type="ORF">BCR36DRAFT_408611</name>
</gene>
<dbReference type="FunFam" id="3.80.10.10:FF:000383">
    <property type="entry name" value="Leucine-rich repeat receptor protein kinase EMS1"/>
    <property type="match status" value="1"/>
</dbReference>
<evidence type="ECO:0000256" key="1">
    <source>
        <dbReference type="ARBA" id="ARBA00004196"/>
    </source>
</evidence>
<dbReference type="Gene3D" id="3.80.10.10">
    <property type="entry name" value="Ribonuclease Inhibitor"/>
    <property type="match status" value="1"/>
</dbReference>
<dbReference type="InterPro" id="IPR027417">
    <property type="entry name" value="P-loop_NTPase"/>
</dbReference>